<keyword evidence="2" id="KW-1185">Reference proteome</keyword>
<dbReference type="OrthoDB" id="10250120at2759"/>
<name>A0A834YW00_TETSI</name>
<evidence type="ECO:0000313" key="2">
    <source>
        <dbReference type="Proteomes" id="UP000655225"/>
    </source>
</evidence>
<protein>
    <submittedName>
        <fullName evidence="1">Uncharacterized protein</fullName>
    </submittedName>
</protein>
<gene>
    <name evidence="1" type="ORF">HHK36_023101</name>
</gene>
<organism evidence="1 2">
    <name type="scientific">Tetracentron sinense</name>
    <name type="common">Spur-leaf</name>
    <dbReference type="NCBI Taxonomy" id="13715"/>
    <lineage>
        <taxon>Eukaryota</taxon>
        <taxon>Viridiplantae</taxon>
        <taxon>Streptophyta</taxon>
        <taxon>Embryophyta</taxon>
        <taxon>Tracheophyta</taxon>
        <taxon>Spermatophyta</taxon>
        <taxon>Magnoliopsida</taxon>
        <taxon>Trochodendrales</taxon>
        <taxon>Trochodendraceae</taxon>
        <taxon>Tetracentron</taxon>
    </lineage>
</organism>
<dbReference type="Pfam" id="PF25880">
    <property type="entry name" value="WHD_CHMP7_1st"/>
    <property type="match status" value="1"/>
</dbReference>
<proteinExistence type="predicted"/>
<reference evidence="1 2" key="1">
    <citation type="submission" date="2020-04" db="EMBL/GenBank/DDBJ databases">
        <title>Plant Genome Project.</title>
        <authorList>
            <person name="Zhang R.-G."/>
        </authorList>
    </citation>
    <scope>NUCLEOTIDE SEQUENCE [LARGE SCALE GENOMIC DNA]</scope>
    <source>
        <strain evidence="1">YNK0</strain>
        <tissue evidence="1">Leaf</tissue>
    </source>
</reference>
<accession>A0A834YW00</accession>
<sequence>MDDFGNLFSLAIDKDALVEKWYENSPSGIVWCPRMCRDLNDWEINDLSRLLDRISRRFGAFSSAVWGLSGFFRPLLSISFSVARHIFACLVDMSEVPWVKVKNNWFNRGGLTPLCIDHVLLEMYNSGAILQSGDLVDPTRGRLSQLFQRAVHLMGETRSKSSEGIHQILIIITEKAAEVVKLLSESHWTSFCIITMGKFQSVCKGSNEASVILGYLSECGKARYLSTSRKDTIEGVKVSLVTAAVPSISSHDCDVLHLIWTVENLQQQLDVIDQRYEMSRKSALAYLKFGNKKVALRHARQLKLASKSREKCSSLLNQVEEVISVISNAESTKKAMEEVLGSWDPLNDGQILILVTSDSLPKVDILRKVAKSLEIVAENINLVGMDSSIDVSILEVLIDLGFVWLWECECKGLPGRAGFALEESPSFSHGGSRLGLGLI</sequence>
<evidence type="ECO:0000313" key="1">
    <source>
        <dbReference type="EMBL" id="KAF8392752.1"/>
    </source>
</evidence>
<comment type="caution">
    <text evidence="1">The sequence shown here is derived from an EMBL/GenBank/DDBJ whole genome shotgun (WGS) entry which is preliminary data.</text>
</comment>
<dbReference type="Proteomes" id="UP000655225">
    <property type="component" value="Unassembled WGS sequence"/>
</dbReference>
<dbReference type="AlphaFoldDB" id="A0A834YW00"/>
<dbReference type="EMBL" id="JABCRI010000016">
    <property type="protein sequence ID" value="KAF8392752.1"/>
    <property type="molecule type" value="Genomic_DNA"/>
</dbReference>